<dbReference type="EMBL" id="QUNF01000027">
    <property type="protein sequence ID" value="REG81416.1"/>
    <property type="molecule type" value="Genomic_DNA"/>
</dbReference>
<gene>
    <name evidence="2" type="ORF">C8N25_12764</name>
</gene>
<protein>
    <submittedName>
        <fullName evidence="2">Glycosyltransferase involved in cell wall biosynthesis</fullName>
    </submittedName>
</protein>
<dbReference type="AlphaFoldDB" id="A0A3E0DFL3"/>
<keyword evidence="3" id="KW-1185">Reference proteome</keyword>
<keyword evidence="2" id="KW-0808">Transferase</keyword>
<dbReference type="SUPFAM" id="SSF53756">
    <property type="entry name" value="UDP-Glycosyltransferase/glycogen phosphorylase"/>
    <property type="match status" value="1"/>
</dbReference>
<sequence>MNILIFGIPLREGMAGSVRVRNLLYPMLDNTAVSLNNLYFALQADRIDDRDRADELKIDLDFKNPLSIISYLYKSVIFINHKFISKENNIFYLYEAPDIKTIIPLLYAKLLGYKIVLDIVEDNSQAASFGGFVNKLRIQSGSFILKNFQSFIDLNIVISSHLESLLLTYTSRNKVLFIPVTMDISKFEKSEFMEKPVITLFYGGSFGKKDGLDLLLEAFEEVCEEYDTLRLVLTGKGENVEDFIKFMTLVRASKFLNRITYKGFVPSGEYQELLNSCDIFCVTRDNSGAANTGFPSKLAEYLATGRAVIVTNVGDVSNYLIDRENALLVRPMDLSSLVEAIKYLIEHPEQINQIGSKGRIVAINRFNNRTESKKLFTVLNKSN</sequence>
<dbReference type="Proteomes" id="UP000256405">
    <property type="component" value="Unassembled WGS sequence"/>
</dbReference>
<organism evidence="2 3">
    <name type="scientific">Algoriphagus antarcticus</name>
    <dbReference type="NCBI Taxonomy" id="238540"/>
    <lineage>
        <taxon>Bacteria</taxon>
        <taxon>Pseudomonadati</taxon>
        <taxon>Bacteroidota</taxon>
        <taxon>Cytophagia</taxon>
        <taxon>Cytophagales</taxon>
        <taxon>Cyclobacteriaceae</taxon>
        <taxon>Algoriphagus</taxon>
    </lineage>
</organism>
<feature type="domain" description="Glycosyl transferase family 1" evidence="1">
    <location>
        <begin position="187"/>
        <end position="359"/>
    </location>
</feature>
<accession>A0A3E0DFL3</accession>
<name>A0A3E0DFL3_9BACT</name>
<reference evidence="2 3" key="1">
    <citation type="submission" date="2018-08" db="EMBL/GenBank/DDBJ databases">
        <title>Genomic Encyclopedia of Archaeal and Bacterial Type Strains, Phase II (KMG-II): from individual species to whole genera.</title>
        <authorList>
            <person name="Goeker M."/>
        </authorList>
    </citation>
    <scope>NUCLEOTIDE SEQUENCE [LARGE SCALE GENOMIC DNA]</scope>
    <source>
        <strain evidence="2 3">DSM 15986</strain>
    </source>
</reference>
<dbReference type="InterPro" id="IPR001296">
    <property type="entry name" value="Glyco_trans_1"/>
</dbReference>
<evidence type="ECO:0000313" key="2">
    <source>
        <dbReference type="EMBL" id="REG81416.1"/>
    </source>
</evidence>
<evidence type="ECO:0000313" key="3">
    <source>
        <dbReference type="Proteomes" id="UP000256405"/>
    </source>
</evidence>
<dbReference type="PANTHER" id="PTHR12526">
    <property type="entry name" value="GLYCOSYLTRANSFERASE"/>
    <property type="match status" value="1"/>
</dbReference>
<dbReference type="Pfam" id="PF00534">
    <property type="entry name" value="Glycos_transf_1"/>
    <property type="match status" value="1"/>
</dbReference>
<dbReference type="OrthoDB" id="9816564at2"/>
<dbReference type="GO" id="GO:0016757">
    <property type="term" value="F:glycosyltransferase activity"/>
    <property type="evidence" value="ECO:0007669"/>
    <property type="project" value="InterPro"/>
</dbReference>
<comment type="caution">
    <text evidence="2">The sequence shown here is derived from an EMBL/GenBank/DDBJ whole genome shotgun (WGS) entry which is preliminary data.</text>
</comment>
<evidence type="ECO:0000259" key="1">
    <source>
        <dbReference type="Pfam" id="PF00534"/>
    </source>
</evidence>
<proteinExistence type="predicted"/>
<dbReference type="RefSeq" id="WP_086542971.1">
    <property type="nucleotide sequence ID" value="NZ_MSSW01000058.1"/>
</dbReference>
<dbReference type="Gene3D" id="3.40.50.2000">
    <property type="entry name" value="Glycogen Phosphorylase B"/>
    <property type="match status" value="1"/>
</dbReference>